<dbReference type="SUPFAM" id="SSF55961">
    <property type="entry name" value="Bet v1-like"/>
    <property type="match status" value="1"/>
</dbReference>
<reference evidence="2" key="1">
    <citation type="submission" date="2011-08" db="EMBL/GenBank/DDBJ databases">
        <title>The complete genome of Muricauda ruestringensis DSM 13258.</title>
        <authorList>
            <person name="Lucas S."/>
            <person name="Han J."/>
            <person name="Lapidus A."/>
            <person name="Bruce D."/>
            <person name="Goodwin L."/>
            <person name="Pitluck S."/>
            <person name="Peters L."/>
            <person name="Kyrpides N."/>
            <person name="Mavromatis K."/>
            <person name="Ivanova N."/>
            <person name="Ovchinnikova G."/>
            <person name="Teshima H."/>
            <person name="Detter J.C."/>
            <person name="Tapia R."/>
            <person name="Han C."/>
            <person name="Land M."/>
            <person name="Hauser L."/>
            <person name="Markowitz V."/>
            <person name="Cheng J.-F."/>
            <person name="Hugenholtz P."/>
            <person name="Woyke T."/>
            <person name="Wu D."/>
            <person name="Spring S."/>
            <person name="Schroeder M."/>
            <person name="Brambilla E."/>
            <person name="Klenk H.-P."/>
            <person name="Eisen J.A."/>
        </authorList>
    </citation>
    <scope>NUCLEOTIDE SEQUENCE [LARGE SCALE GENOMIC DNA]</scope>
    <source>
        <strain evidence="2">DSM 13258 / LMG 19739 / B1</strain>
    </source>
</reference>
<dbReference type="Gene3D" id="3.30.530.20">
    <property type="match status" value="1"/>
</dbReference>
<dbReference type="AlphaFoldDB" id="G2PQW7"/>
<dbReference type="STRING" id="886377.Murru_0041"/>
<dbReference type="Pfam" id="PF10604">
    <property type="entry name" value="Polyketide_cyc2"/>
    <property type="match status" value="1"/>
</dbReference>
<organism evidence="1 2">
    <name type="scientific">Allomuricauda ruestringensis (strain DSM 13258 / CIP 107369 / LMG 19739 / B1)</name>
    <name type="common">Muricauda ruestringensis</name>
    <dbReference type="NCBI Taxonomy" id="886377"/>
    <lineage>
        <taxon>Bacteria</taxon>
        <taxon>Pseudomonadati</taxon>
        <taxon>Bacteroidota</taxon>
        <taxon>Flavobacteriia</taxon>
        <taxon>Flavobacteriales</taxon>
        <taxon>Flavobacteriaceae</taxon>
        <taxon>Flagellimonas</taxon>
    </lineage>
</organism>
<dbReference type="Proteomes" id="UP000008908">
    <property type="component" value="Chromosome"/>
</dbReference>
<name>G2PQW7_ALLRU</name>
<dbReference type="KEGG" id="mrs:Murru_0041"/>
<sequence length="175" mass="19932">MIVLYIILGIVLLIIILAAIAPKNYNVSRSIEISKPKSVVFDYLKSLKRQGEWSPWDKRDPNMKKEFTGTDGEVGAINYWKGNKEVGEGEQEITKIVEGERIESELRFLKPFKSTSDAYIVTKELDKNSTKVVWGFSGKNKFPMSIMMLFMNMDKAVGKDFEEGLASLKEILENQ</sequence>
<dbReference type="OrthoDB" id="9807923at2"/>
<dbReference type="eggNOG" id="COG1670">
    <property type="taxonomic scope" value="Bacteria"/>
</dbReference>
<dbReference type="EMBL" id="CP002999">
    <property type="protein sequence ID" value="AEM69099.1"/>
    <property type="molecule type" value="Genomic_DNA"/>
</dbReference>
<keyword evidence="2" id="KW-1185">Reference proteome</keyword>
<dbReference type="InterPro" id="IPR019587">
    <property type="entry name" value="Polyketide_cyclase/dehydratase"/>
</dbReference>
<dbReference type="RefSeq" id="WP_014031383.1">
    <property type="nucleotide sequence ID" value="NC_015945.1"/>
</dbReference>
<proteinExistence type="predicted"/>
<accession>G2PQW7</accession>
<dbReference type="HOGENOM" id="CLU_104147_2_0_10"/>
<dbReference type="CDD" id="cd07818">
    <property type="entry name" value="SRPBCC_1"/>
    <property type="match status" value="1"/>
</dbReference>
<evidence type="ECO:0000313" key="1">
    <source>
        <dbReference type="EMBL" id="AEM69099.1"/>
    </source>
</evidence>
<dbReference type="InterPro" id="IPR023393">
    <property type="entry name" value="START-like_dom_sf"/>
</dbReference>
<evidence type="ECO:0000313" key="2">
    <source>
        <dbReference type="Proteomes" id="UP000008908"/>
    </source>
</evidence>
<gene>
    <name evidence="1" type="ordered locus">Murru_0041</name>
</gene>
<reference evidence="1 2" key="2">
    <citation type="journal article" date="2012" name="Stand. Genomic Sci.">
        <title>Complete genome sequence of the facultatively anaerobic, appendaged bacterium Muricauda ruestringensis type strain (B1(T)).</title>
        <authorList>
            <person name="Huntemann M."/>
            <person name="Teshima H."/>
            <person name="Lapidus A."/>
            <person name="Nolan M."/>
            <person name="Lucas S."/>
            <person name="Hammon N."/>
            <person name="Deshpande S."/>
            <person name="Cheng J.F."/>
            <person name="Tapia R."/>
            <person name="Goodwin L.A."/>
            <person name="Pitluck S."/>
            <person name="Liolios K."/>
            <person name="Pagani I."/>
            <person name="Ivanova N."/>
            <person name="Mavromatis K."/>
            <person name="Mikhailova N."/>
            <person name="Pati A."/>
            <person name="Chen A."/>
            <person name="Palaniappan K."/>
            <person name="Land M."/>
            <person name="Hauser L."/>
            <person name="Pan C."/>
            <person name="Brambilla E.M."/>
            <person name="Rohde M."/>
            <person name="Spring S."/>
            <person name="Goker M."/>
            <person name="Detter J.C."/>
            <person name="Bristow J."/>
            <person name="Eisen J.A."/>
            <person name="Markowitz V."/>
            <person name="Hugenholtz P."/>
            <person name="Kyrpides N.C."/>
            <person name="Klenk H.P."/>
            <person name="Woyke T."/>
        </authorList>
    </citation>
    <scope>NUCLEOTIDE SEQUENCE [LARGE SCALE GENOMIC DNA]</scope>
    <source>
        <strain evidence="2">DSM 13258 / LMG 19739 / B1</strain>
    </source>
</reference>
<protein>
    <submittedName>
        <fullName evidence="1">Polyketide cyclase/dehydrase</fullName>
    </submittedName>
</protein>